<dbReference type="AlphaFoldDB" id="A0AAW7K3T2"/>
<dbReference type="PANTHER" id="PTHR30244:SF42">
    <property type="entry name" value="UDP-2-ACETAMIDO-2-DEOXY-3-OXO-D-GLUCURONATE AMINOTRANSFERASE"/>
    <property type="match status" value="1"/>
</dbReference>
<protein>
    <submittedName>
        <fullName evidence="4">DegT/DnrJ/EryC1/StrS family aminotransferase</fullName>
        <ecNumber evidence="4">2.6.1.-</ecNumber>
    </submittedName>
</protein>
<dbReference type="PANTHER" id="PTHR30244">
    <property type="entry name" value="TRANSAMINASE"/>
    <property type="match status" value="1"/>
</dbReference>
<dbReference type="Gene3D" id="3.40.640.10">
    <property type="entry name" value="Type I PLP-dependent aspartate aminotransferase-like (Major domain)"/>
    <property type="match status" value="1"/>
</dbReference>
<dbReference type="InterPro" id="IPR015422">
    <property type="entry name" value="PyrdxlP-dep_Trfase_small"/>
</dbReference>
<keyword evidence="4" id="KW-0032">Aminotransferase</keyword>
<dbReference type="InterPro" id="IPR000653">
    <property type="entry name" value="DegT/StrS_aminotransferase"/>
</dbReference>
<dbReference type="GO" id="GO:0008483">
    <property type="term" value="F:transaminase activity"/>
    <property type="evidence" value="ECO:0007669"/>
    <property type="project" value="UniProtKB-KW"/>
</dbReference>
<dbReference type="GO" id="GO:0030170">
    <property type="term" value="F:pyridoxal phosphate binding"/>
    <property type="evidence" value="ECO:0007669"/>
    <property type="project" value="TreeGrafter"/>
</dbReference>
<evidence type="ECO:0000256" key="1">
    <source>
        <dbReference type="PIRSR" id="PIRSR000390-1"/>
    </source>
</evidence>
<reference evidence="4" key="1">
    <citation type="submission" date="2023-06" db="EMBL/GenBank/DDBJ databases">
        <authorList>
            <person name="Zeman M."/>
            <person name="Kubasova T."/>
            <person name="Jahodarova E."/>
            <person name="Nykrynova M."/>
            <person name="Rychlik I."/>
        </authorList>
    </citation>
    <scope>NUCLEOTIDE SEQUENCE</scope>
    <source>
        <strain evidence="4">15_COKtk</strain>
    </source>
</reference>
<dbReference type="Gene3D" id="3.90.1150.10">
    <property type="entry name" value="Aspartate Aminotransferase, domain 1"/>
    <property type="match status" value="1"/>
</dbReference>
<sequence>MEFIDLKAQHSAYEGEFDAAIRRVVDAAAFIGGEEVEELESGLASYVGRRFCAGCGNGTDALQLAYMALGVGEGDAVFCPAMTFVASVEPAVMLGAEPVFCDIDPASYNLDPASLEEEVLRVEREGRLRPAAVVAVDFLGNPADYGAIGRICDEHGLALIEDLAQGMGGSSGGRMLGSFGRIACTSFFPSKPLGCYGDGGAVFTDDEGLDSLVRSIRVHGKGDTKYDNVRVGVNSRLDSIQAAVLRVKLSHLDEEVAARQRVAARYRRLLAGSGLVLPAVADGDVSPYAQFILLAEDSAQRERVMSAMGSAGVPSLVYYPKPLHRMGAFERFGCAERSFPVAESYASRNFGLPFSAFLAEEDQDAVVAAVLSGLEG</sequence>
<dbReference type="SUPFAM" id="SSF53383">
    <property type="entry name" value="PLP-dependent transferases"/>
    <property type="match status" value="1"/>
</dbReference>
<dbReference type="EMBL" id="JAUEIR010000006">
    <property type="protein sequence ID" value="MDN0069546.1"/>
    <property type="molecule type" value="Genomic_DNA"/>
</dbReference>
<comment type="caution">
    <text evidence="4">The sequence shown here is derived from an EMBL/GenBank/DDBJ whole genome shotgun (WGS) entry which is preliminary data.</text>
</comment>
<evidence type="ECO:0000256" key="3">
    <source>
        <dbReference type="RuleBase" id="RU004508"/>
    </source>
</evidence>
<dbReference type="CDD" id="cd00616">
    <property type="entry name" value="AHBA_syn"/>
    <property type="match status" value="1"/>
</dbReference>
<dbReference type="InterPro" id="IPR015421">
    <property type="entry name" value="PyrdxlP-dep_Trfase_major"/>
</dbReference>
<dbReference type="RefSeq" id="WP_289827247.1">
    <property type="nucleotide sequence ID" value="NZ_JAUEIR010000006.1"/>
</dbReference>
<keyword evidence="4" id="KW-0808">Transferase</keyword>
<dbReference type="Pfam" id="PF01041">
    <property type="entry name" value="DegT_DnrJ_EryC1"/>
    <property type="match status" value="1"/>
</dbReference>
<name>A0AAW7K3T2_9ACTN</name>
<gene>
    <name evidence="4" type="ORF">QVN40_07510</name>
</gene>
<comment type="similarity">
    <text evidence="3">Belongs to the DegT/DnrJ/EryC1 family.</text>
</comment>
<evidence type="ECO:0000256" key="2">
    <source>
        <dbReference type="PIRSR" id="PIRSR000390-2"/>
    </source>
</evidence>
<evidence type="ECO:0000313" key="5">
    <source>
        <dbReference type="Proteomes" id="UP001168505"/>
    </source>
</evidence>
<feature type="active site" description="Proton acceptor" evidence="1">
    <location>
        <position position="191"/>
    </location>
</feature>
<keyword evidence="2 3" id="KW-0663">Pyridoxal phosphate</keyword>
<dbReference type="PIRSF" id="PIRSF000390">
    <property type="entry name" value="PLP_StrS"/>
    <property type="match status" value="1"/>
</dbReference>
<feature type="modified residue" description="N6-(pyridoxal phosphate)lysine" evidence="2">
    <location>
        <position position="191"/>
    </location>
</feature>
<evidence type="ECO:0000313" key="4">
    <source>
        <dbReference type="EMBL" id="MDN0069546.1"/>
    </source>
</evidence>
<organism evidence="4 5">
    <name type="scientific">Collinsella ihumii</name>
    <dbReference type="NCBI Taxonomy" id="1720204"/>
    <lineage>
        <taxon>Bacteria</taxon>
        <taxon>Bacillati</taxon>
        <taxon>Actinomycetota</taxon>
        <taxon>Coriobacteriia</taxon>
        <taxon>Coriobacteriales</taxon>
        <taxon>Coriobacteriaceae</taxon>
        <taxon>Collinsella</taxon>
    </lineage>
</organism>
<dbReference type="InterPro" id="IPR015424">
    <property type="entry name" value="PyrdxlP-dep_Trfase"/>
</dbReference>
<dbReference type="EC" id="2.6.1.-" evidence="4"/>
<reference evidence="4" key="2">
    <citation type="submission" date="2023-08" db="EMBL/GenBank/DDBJ databases">
        <title>Identification and characterization of horizontal gene transfer across gut microbiota members of farm animals based on homology search.</title>
        <authorList>
            <person name="Schwarzerova J."/>
            <person name="Nykrynova M."/>
            <person name="Jureckova K."/>
            <person name="Cejkova D."/>
            <person name="Rychlik I."/>
        </authorList>
    </citation>
    <scope>NUCLEOTIDE SEQUENCE</scope>
    <source>
        <strain evidence="4">15_COKtk</strain>
    </source>
</reference>
<dbReference type="Proteomes" id="UP001168505">
    <property type="component" value="Unassembled WGS sequence"/>
</dbReference>
<accession>A0AAW7K3T2</accession>
<proteinExistence type="inferred from homology"/>
<dbReference type="GO" id="GO:0000271">
    <property type="term" value="P:polysaccharide biosynthetic process"/>
    <property type="evidence" value="ECO:0007669"/>
    <property type="project" value="TreeGrafter"/>
</dbReference>